<comment type="caution">
    <text evidence="6">The sequence shown here is derived from an EMBL/GenBank/DDBJ whole genome shotgun (WGS) entry which is preliminary data.</text>
</comment>
<evidence type="ECO:0000256" key="4">
    <source>
        <dbReference type="ARBA" id="ARBA00023033"/>
    </source>
</evidence>
<gene>
    <name evidence="6" type="ORF">H2508_04400</name>
</gene>
<evidence type="ECO:0000256" key="3">
    <source>
        <dbReference type="ARBA" id="ARBA00023002"/>
    </source>
</evidence>
<dbReference type="PANTHER" id="PTHR42847">
    <property type="entry name" value="ALKANESULFONATE MONOOXYGENASE"/>
    <property type="match status" value="1"/>
</dbReference>
<dbReference type="AlphaFoldDB" id="A0A7W2TUX0"/>
<dbReference type="InterPro" id="IPR011251">
    <property type="entry name" value="Luciferase-like_dom"/>
</dbReference>
<sequence>MKFWQVVSWCETEHLVEVAKHAEQLGFEGIILAEHIYYPKQTQSHYFYSPDGRSPQNADMEFPDPLISFAAIASQTTRLKMMTGIYVLPLRHPIEAAKNMATLAKLSSNRFMLGFGAGWLKEEFDQFGIEFSKRGSRMDEMLEVMTQLWSGQPLTFAGEHFSMQDIQIRPYPSKAIPLIGGGHSKAAIKRAVEKCDGWYGPGNTVDELKDIVPALKRARTEAKRPLEGYEIIAPLSEELTADKCEILQQLGVSATVSYPFLFGIGPDSSLDEKKDYMSKFAESFIKK</sequence>
<dbReference type="InterPro" id="IPR050172">
    <property type="entry name" value="SsuD_RutA_monooxygenase"/>
</dbReference>
<protein>
    <submittedName>
        <fullName evidence="6">TIGR03619 family F420-dependent LLM class oxidoreductase</fullName>
        <ecNumber evidence="6">1.-.-.-</ecNumber>
    </submittedName>
</protein>
<dbReference type="RefSeq" id="WP_182169228.1">
    <property type="nucleotide sequence ID" value="NZ_JACFXU010000013.1"/>
</dbReference>
<keyword evidence="1" id="KW-0285">Flavoprotein</keyword>
<dbReference type="NCBIfam" id="TIGR03619">
    <property type="entry name" value="F420_Rv2161c"/>
    <property type="match status" value="1"/>
</dbReference>
<keyword evidence="4" id="KW-0503">Monooxygenase</keyword>
<accession>A0A7W2TUX0</accession>
<dbReference type="Pfam" id="PF00296">
    <property type="entry name" value="Bac_luciferase"/>
    <property type="match status" value="1"/>
</dbReference>
<evidence type="ECO:0000256" key="2">
    <source>
        <dbReference type="ARBA" id="ARBA00022643"/>
    </source>
</evidence>
<organism evidence="6 7">
    <name type="scientific">Sediminihaliea albiluteola</name>
    <dbReference type="NCBI Taxonomy" id="2758564"/>
    <lineage>
        <taxon>Bacteria</taxon>
        <taxon>Pseudomonadati</taxon>
        <taxon>Pseudomonadota</taxon>
        <taxon>Gammaproteobacteria</taxon>
        <taxon>Cellvibrionales</taxon>
        <taxon>Halieaceae</taxon>
        <taxon>Sediminihaliea</taxon>
    </lineage>
</organism>
<feature type="domain" description="Luciferase-like" evidence="5">
    <location>
        <begin position="13"/>
        <end position="235"/>
    </location>
</feature>
<keyword evidence="3 6" id="KW-0560">Oxidoreductase</keyword>
<dbReference type="Gene3D" id="3.20.20.30">
    <property type="entry name" value="Luciferase-like domain"/>
    <property type="match status" value="1"/>
</dbReference>
<dbReference type="EC" id="1.-.-.-" evidence="6"/>
<dbReference type="GO" id="GO:0008726">
    <property type="term" value="F:alkanesulfonate monooxygenase activity"/>
    <property type="evidence" value="ECO:0007669"/>
    <property type="project" value="TreeGrafter"/>
</dbReference>
<evidence type="ECO:0000256" key="1">
    <source>
        <dbReference type="ARBA" id="ARBA00022630"/>
    </source>
</evidence>
<keyword evidence="7" id="KW-1185">Reference proteome</keyword>
<dbReference type="InterPro" id="IPR036661">
    <property type="entry name" value="Luciferase-like_sf"/>
</dbReference>
<reference evidence="6 7" key="1">
    <citation type="submission" date="2020-07" db="EMBL/GenBank/DDBJ databases">
        <title>Halieaceae bacterium, F7430, whole genome shotgun sequencing project.</title>
        <authorList>
            <person name="Jiang S."/>
            <person name="Liu Z.W."/>
            <person name="Du Z.J."/>
        </authorList>
    </citation>
    <scope>NUCLEOTIDE SEQUENCE [LARGE SCALE GENOMIC DNA]</scope>
    <source>
        <strain evidence="6 7">F7430</strain>
    </source>
</reference>
<dbReference type="GO" id="GO:0046306">
    <property type="term" value="P:alkanesulfonate catabolic process"/>
    <property type="evidence" value="ECO:0007669"/>
    <property type="project" value="TreeGrafter"/>
</dbReference>
<evidence type="ECO:0000313" key="7">
    <source>
        <dbReference type="Proteomes" id="UP000539350"/>
    </source>
</evidence>
<dbReference type="Proteomes" id="UP000539350">
    <property type="component" value="Unassembled WGS sequence"/>
</dbReference>
<keyword evidence="2" id="KW-0288">FMN</keyword>
<dbReference type="EMBL" id="JACFXU010000013">
    <property type="protein sequence ID" value="MBA6412346.1"/>
    <property type="molecule type" value="Genomic_DNA"/>
</dbReference>
<evidence type="ECO:0000259" key="5">
    <source>
        <dbReference type="Pfam" id="PF00296"/>
    </source>
</evidence>
<dbReference type="SUPFAM" id="SSF51679">
    <property type="entry name" value="Bacterial luciferase-like"/>
    <property type="match status" value="1"/>
</dbReference>
<name>A0A7W2TUX0_9GAMM</name>
<proteinExistence type="predicted"/>
<dbReference type="InterPro" id="IPR019921">
    <property type="entry name" value="Lucif-like_OxRdtase_Rv2161c"/>
</dbReference>
<evidence type="ECO:0000313" key="6">
    <source>
        <dbReference type="EMBL" id="MBA6412346.1"/>
    </source>
</evidence>
<dbReference type="PANTHER" id="PTHR42847:SF4">
    <property type="entry name" value="ALKANESULFONATE MONOOXYGENASE-RELATED"/>
    <property type="match status" value="1"/>
</dbReference>